<dbReference type="Proteomes" id="UP000606889">
    <property type="component" value="Unassembled WGS sequence"/>
</dbReference>
<dbReference type="InterPro" id="IPR023397">
    <property type="entry name" value="SAM-dep_MeTrfase_MraW_recog"/>
</dbReference>
<dbReference type="PANTHER" id="PTHR11265:SF0">
    <property type="entry name" value="12S RRNA N4-METHYLCYTIDINE METHYLTRANSFERASE"/>
    <property type="match status" value="1"/>
</dbReference>
<comment type="catalytic activity">
    <reaction evidence="6">
        <text>cytidine(1402) in 16S rRNA + S-adenosyl-L-methionine = N(4)-methylcytidine(1402) in 16S rRNA + S-adenosyl-L-homocysteine + H(+)</text>
        <dbReference type="Rhea" id="RHEA:42928"/>
        <dbReference type="Rhea" id="RHEA-COMP:10286"/>
        <dbReference type="Rhea" id="RHEA-COMP:10287"/>
        <dbReference type="ChEBI" id="CHEBI:15378"/>
        <dbReference type="ChEBI" id="CHEBI:57856"/>
        <dbReference type="ChEBI" id="CHEBI:59789"/>
        <dbReference type="ChEBI" id="CHEBI:74506"/>
        <dbReference type="ChEBI" id="CHEBI:82748"/>
        <dbReference type="EC" id="2.1.1.199"/>
    </reaction>
</comment>
<keyword evidence="4 6" id="KW-0808">Transferase</keyword>
<dbReference type="Gene3D" id="1.10.150.170">
    <property type="entry name" value="Putative methyltransferase TM0872, insert domain"/>
    <property type="match status" value="1"/>
</dbReference>
<proteinExistence type="inferred from homology"/>
<comment type="caution">
    <text evidence="7">The sequence shown here is derived from an EMBL/GenBank/DDBJ whole genome shotgun (WGS) entry which is preliminary data.</text>
</comment>
<keyword evidence="8" id="KW-1185">Reference proteome</keyword>
<evidence type="ECO:0000256" key="5">
    <source>
        <dbReference type="ARBA" id="ARBA00022691"/>
    </source>
</evidence>
<dbReference type="SUPFAM" id="SSF53335">
    <property type="entry name" value="S-adenosyl-L-methionine-dependent methyltransferases"/>
    <property type="match status" value="1"/>
</dbReference>
<keyword evidence="5 6" id="KW-0949">S-adenosyl-L-methionine</keyword>
<dbReference type="NCBIfam" id="TIGR00006">
    <property type="entry name" value="16S rRNA (cytosine(1402)-N(4))-methyltransferase RsmH"/>
    <property type="match status" value="1"/>
</dbReference>
<gene>
    <name evidence="6 7" type="primary">rsmH</name>
    <name evidence="7" type="ORF">H8S18_03155</name>
</gene>
<dbReference type="PANTHER" id="PTHR11265">
    <property type="entry name" value="S-ADENOSYL-METHYLTRANSFERASE MRAW"/>
    <property type="match status" value="1"/>
</dbReference>
<dbReference type="Gene3D" id="3.40.50.150">
    <property type="entry name" value="Vaccinia Virus protein VP39"/>
    <property type="match status" value="1"/>
</dbReference>
<evidence type="ECO:0000256" key="2">
    <source>
        <dbReference type="ARBA" id="ARBA00022552"/>
    </source>
</evidence>
<organism evidence="7 8">
    <name type="scientific">Christensenella tenuis</name>
    <dbReference type="NCBI Taxonomy" id="2763033"/>
    <lineage>
        <taxon>Bacteria</taxon>
        <taxon>Bacillati</taxon>
        <taxon>Bacillota</taxon>
        <taxon>Clostridia</taxon>
        <taxon>Christensenellales</taxon>
        <taxon>Christensenellaceae</taxon>
        <taxon>Christensenella</taxon>
    </lineage>
</organism>
<dbReference type="EC" id="2.1.1.199" evidence="6"/>
<keyword evidence="6" id="KW-0963">Cytoplasm</keyword>
<keyword evidence="2 6" id="KW-0698">rRNA processing</keyword>
<evidence type="ECO:0000313" key="7">
    <source>
        <dbReference type="EMBL" id="MBC5647329.1"/>
    </source>
</evidence>
<evidence type="ECO:0000256" key="1">
    <source>
        <dbReference type="ARBA" id="ARBA00010396"/>
    </source>
</evidence>
<keyword evidence="3 6" id="KW-0489">Methyltransferase</keyword>
<comment type="function">
    <text evidence="6">Specifically methylates the N4 position of cytidine in position 1402 (C1402) of 16S rRNA.</text>
</comment>
<evidence type="ECO:0000313" key="8">
    <source>
        <dbReference type="Proteomes" id="UP000606889"/>
    </source>
</evidence>
<reference evidence="7 8" key="1">
    <citation type="submission" date="2020-08" db="EMBL/GenBank/DDBJ databases">
        <title>Genome public.</title>
        <authorList>
            <person name="Liu C."/>
            <person name="Sun Q."/>
        </authorList>
    </citation>
    <scope>NUCLEOTIDE SEQUENCE [LARGE SCALE GENOMIC DNA]</scope>
    <source>
        <strain evidence="7 8">NSJ-35</strain>
    </source>
</reference>
<dbReference type="RefSeq" id="WP_186856832.1">
    <property type="nucleotide sequence ID" value="NZ_JACOON010000001.1"/>
</dbReference>
<name>A0ABR7EE14_9FIRM</name>
<evidence type="ECO:0000256" key="3">
    <source>
        <dbReference type="ARBA" id="ARBA00022603"/>
    </source>
</evidence>
<dbReference type="SUPFAM" id="SSF81799">
    <property type="entry name" value="Putative methyltransferase TM0872, insert domain"/>
    <property type="match status" value="1"/>
</dbReference>
<feature type="binding site" evidence="6">
    <location>
        <position position="102"/>
    </location>
    <ligand>
        <name>S-adenosyl-L-methionine</name>
        <dbReference type="ChEBI" id="CHEBI:59789"/>
    </ligand>
</feature>
<protein>
    <recommendedName>
        <fullName evidence="6">Ribosomal RNA small subunit methyltransferase H</fullName>
        <ecNumber evidence="6">2.1.1.199</ecNumber>
    </recommendedName>
    <alternativeName>
        <fullName evidence="6">16S rRNA m(4)C1402 methyltransferase</fullName>
    </alternativeName>
    <alternativeName>
        <fullName evidence="6">rRNA (cytosine-N(4)-)-methyltransferase RsmH</fullName>
    </alternativeName>
</protein>
<dbReference type="InterPro" id="IPR002903">
    <property type="entry name" value="RsmH"/>
</dbReference>
<evidence type="ECO:0000256" key="4">
    <source>
        <dbReference type="ARBA" id="ARBA00022679"/>
    </source>
</evidence>
<comment type="similarity">
    <text evidence="1 6">Belongs to the methyltransferase superfamily. RsmH family.</text>
</comment>
<comment type="subcellular location">
    <subcellularLocation>
        <location evidence="6">Cytoplasm</location>
    </subcellularLocation>
</comment>
<evidence type="ECO:0000256" key="6">
    <source>
        <dbReference type="HAMAP-Rule" id="MF_01007"/>
    </source>
</evidence>
<accession>A0ABR7EE14</accession>
<dbReference type="EMBL" id="JACOON010000001">
    <property type="protein sequence ID" value="MBC5647329.1"/>
    <property type="molecule type" value="Genomic_DNA"/>
</dbReference>
<feature type="binding site" evidence="6">
    <location>
        <begin position="34"/>
        <end position="36"/>
    </location>
    <ligand>
        <name>S-adenosyl-L-methionine</name>
        <dbReference type="ChEBI" id="CHEBI:59789"/>
    </ligand>
</feature>
<sequence length="312" mass="34726">MSSRGHVPVLYHETLGMLNLKTGKTIVDGTLGGGGHANGILEKITPGGKLVGIDRDAAAIERCAKRFSTYKEQVTLVHDNFKRIKPILYDMGIEKIDGAVLDLGVSSFQLDEGERGFSYNTDAPLDMRMDQGDSLSAYDVVNGYSESALEETIREYGEERWAARIARFIVKEREGKQIKTTKELTEAIKKAIPAAARRDGPHPAKRTFQAIRIEVNGELTGLREALEDYVSVLRSGGRFAVITFHSLEDRIVKQTFKRLFNPCECPKDLPVCVCGKVSQIKIITRKPILPGIEELEENPRARSAKLRVAEKR</sequence>
<dbReference type="Pfam" id="PF01795">
    <property type="entry name" value="Methyltransf_5"/>
    <property type="match status" value="1"/>
</dbReference>
<feature type="binding site" evidence="6">
    <location>
        <position position="54"/>
    </location>
    <ligand>
        <name>S-adenosyl-L-methionine</name>
        <dbReference type="ChEBI" id="CHEBI:59789"/>
    </ligand>
</feature>
<dbReference type="HAMAP" id="MF_01007">
    <property type="entry name" value="16SrRNA_methyltr_H"/>
    <property type="match status" value="1"/>
</dbReference>
<feature type="binding site" evidence="6">
    <location>
        <position position="109"/>
    </location>
    <ligand>
        <name>S-adenosyl-L-methionine</name>
        <dbReference type="ChEBI" id="CHEBI:59789"/>
    </ligand>
</feature>
<dbReference type="PIRSF" id="PIRSF004486">
    <property type="entry name" value="MraW"/>
    <property type="match status" value="1"/>
</dbReference>
<dbReference type="InterPro" id="IPR029063">
    <property type="entry name" value="SAM-dependent_MTases_sf"/>
</dbReference>
<feature type="binding site" evidence="6">
    <location>
        <position position="81"/>
    </location>
    <ligand>
        <name>S-adenosyl-L-methionine</name>
        <dbReference type="ChEBI" id="CHEBI:59789"/>
    </ligand>
</feature>